<feature type="binding site" evidence="12">
    <location>
        <position position="257"/>
    </location>
    <ligand>
        <name>Zn(2+)</name>
        <dbReference type="ChEBI" id="CHEBI:29105"/>
    </ligand>
</feature>
<dbReference type="GO" id="GO:0008270">
    <property type="term" value="F:zinc ion binding"/>
    <property type="evidence" value="ECO:0007669"/>
    <property type="project" value="UniProtKB-UniRule"/>
</dbReference>
<keyword evidence="10 12" id="KW-0648">Protein biosynthesis</keyword>
<comment type="caution">
    <text evidence="16">The sequence shown here is derived from an EMBL/GenBank/DDBJ whole genome shotgun (WGS) entry which is preliminary data.</text>
</comment>
<keyword evidence="4 12" id="KW-0963">Cytoplasm</keyword>
<dbReference type="Proteomes" id="UP000176241">
    <property type="component" value="Unassembled WGS sequence"/>
</dbReference>
<dbReference type="EC" id="6.1.1.16" evidence="12"/>
<dbReference type="PANTHER" id="PTHR10890">
    <property type="entry name" value="CYSTEINYL-TRNA SYNTHETASE"/>
    <property type="match status" value="1"/>
</dbReference>
<evidence type="ECO:0000256" key="8">
    <source>
        <dbReference type="ARBA" id="ARBA00022833"/>
    </source>
</evidence>
<evidence type="ECO:0000256" key="5">
    <source>
        <dbReference type="ARBA" id="ARBA00022598"/>
    </source>
</evidence>
<dbReference type="InterPro" id="IPR014729">
    <property type="entry name" value="Rossmann-like_a/b/a_fold"/>
</dbReference>
<evidence type="ECO:0000256" key="12">
    <source>
        <dbReference type="HAMAP-Rule" id="MF_00041"/>
    </source>
</evidence>
<dbReference type="InterPro" id="IPR015803">
    <property type="entry name" value="Cys-tRNA-ligase"/>
</dbReference>
<feature type="domain" description="tRNA synthetases class I catalytic" evidence="13">
    <location>
        <begin position="17"/>
        <end position="333"/>
    </location>
</feature>
<evidence type="ECO:0000256" key="6">
    <source>
        <dbReference type="ARBA" id="ARBA00022723"/>
    </source>
</evidence>
<comment type="catalytic activity">
    <reaction evidence="12">
        <text>tRNA(Cys) + L-cysteine + ATP = L-cysteinyl-tRNA(Cys) + AMP + diphosphate</text>
        <dbReference type="Rhea" id="RHEA:17773"/>
        <dbReference type="Rhea" id="RHEA-COMP:9661"/>
        <dbReference type="Rhea" id="RHEA-COMP:9679"/>
        <dbReference type="ChEBI" id="CHEBI:30616"/>
        <dbReference type="ChEBI" id="CHEBI:33019"/>
        <dbReference type="ChEBI" id="CHEBI:35235"/>
        <dbReference type="ChEBI" id="CHEBI:78442"/>
        <dbReference type="ChEBI" id="CHEBI:78517"/>
        <dbReference type="ChEBI" id="CHEBI:456215"/>
        <dbReference type="EC" id="6.1.1.16"/>
    </reaction>
</comment>
<dbReference type="GO" id="GO:0005524">
    <property type="term" value="F:ATP binding"/>
    <property type="evidence" value="ECO:0007669"/>
    <property type="project" value="UniProtKB-UniRule"/>
</dbReference>
<keyword evidence="7 12" id="KW-0547">Nucleotide-binding</keyword>
<dbReference type="InterPro" id="IPR015273">
    <property type="entry name" value="Cys-tRNA-synt_Ia_DALR"/>
</dbReference>
<dbReference type="PRINTS" id="PR00983">
    <property type="entry name" value="TRNASYNTHCYS"/>
</dbReference>
<dbReference type="Pfam" id="PF01406">
    <property type="entry name" value="tRNA-synt_1e"/>
    <property type="match status" value="1"/>
</dbReference>
<proteinExistence type="inferred from homology"/>
<feature type="short sequence motif" description="'KMSKS' region" evidence="12">
    <location>
        <begin position="285"/>
        <end position="289"/>
    </location>
</feature>
<feature type="domain" description="Cysteinyl-tRNA synthetase class Ia DALR" evidence="14">
    <location>
        <begin position="359"/>
        <end position="383"/>
    </location>
</feature>
<feature type="domain" description="Cysteinyl-tRNA ligase anticodon binding" evidence="15">
    <location>
        <begin position="414"/>
        <end position="457"/>
    </location>
</feature>
<evidence type="ECO:0000259" key="14">
    <source>
        <dbReference type="Pfam" id="PF09190"/>
    </source>
</evidence>
<dbReference type="Gene3D" id="1.20.120.1910">
    <property type="entry name" value="Cysteine-tRNA ligase, C-terminal anti-codon recognition domain"/>
    <property type="match status" value="1"/>
</dbReference>
<keyword evidence="8 12" id="KW-0862">Zinc</keyword>
<comment type="similarity">
    <text evidence="2 12">Belongs to the class-I aminoacyl-tRNA synthetase family.</text>
</comment>
<evidence type="ECO:0000256" key="10">
    <source>
        <dbReference type="ARBA" id="ARBA00022917"/>
    </source>
</evidence>
<keyword evidence="9 12" id="KW-0067">ATP-binding</keyword>
<dbReference type="Gene3D" id="3.40.50.620">
    <property type="entry name" value="HUPs"/>
    <property type="match status" value="1"/>
</dbReference>
<dbReference type="GO" id="GO:0006423">
    <property type="term" value="P:cysteinyl-tRNA aminoacylation"/>
    <property type="evidence" value="ECO:0007669"/>
    <property type="project" value="UniProtKB-UniRule"/>
</dbReference>
<evidence type="ECO:0000259" key="13">
    <source>
        <dbReference type="Pfam" id="PF01406"/>
    </source>
</evidence>
<evidence type="ECO:0000256" key="11">
    <source>
        <dbReference type="ARBA" id="ARBA00023146"/>
    </source>
</evidence>
<name>A0A1G1XZZ7_9BACT</name>
<evidence type="ECO:0000259" key="15">
    <source>
        <dbReference type="Pfam" id="PF23493"/>
    </source>
</evidence>
<dbReference type="EMBL" id="MHIC01000022">
    <property type="protein sequence ID" value="OGY44887.1"/>
    <property type="molecule type" value="Genomic_DNA"/>
</dbReference>
<keyword evidence="11 12" id="KW-0030">Aminoacyl-tRNA synthetase</keyword>
<dbReference type="PANTHER" id="PTHR10890:SF3">
    <property type="entry name" value="CYSTEINE--TRNA LIGASE, CYTOPLASMIC"/>
    <property type="match status" value="1"/>
</dbReference>
<feature type="short sequence motif" description="'HIGH' region" evidence="12">
    <location>
        <begin position="32"/>
        <end position="42"/>
    </location>
</feature>
<dbReference type="SUPFAM" id="SSF52374">
    <property type="entry name" value="Nucleotidylyl transferase"/>
    <property type="match status" value="1"/>
</dbReference>
<dbReference type="InterPro" id="IPR056411">
    <property type="entry name" value="CysS_C"/>
</dbReference>
<dbReference type="GO" id="GO:0005829">
    <property type="term" value="C:cytosol"/>
    <property type="evidence" value="ECO:0007669"/>
    <property type="project" value="TreeGrafter"/>
</dbReference>
<comment type="cofactor">
    <cofactor evidence="12">
        <name>Zn(2+)</name>
        <dbReference type="ChEBI" id="CHEBI:29105"/>
    </cofactor>
    <text evidence="12">Binds 1 zinc ion per subunit.</text>
</comment>
<dbReference type="Pfam" id="PF23493">
    <property type="entry name" value="CysS_C"/>
    <property type="match status" value="1"/>
</dbReference>
<evidence type="ECO:0000313" key="16">
    <source>
        <dbReference type="EMBL" id="OGY44887.1"/>
    </source>
</evidence>
<comment type="subcellular location">
    <subcellularLocation>
        <location evidence="1 12">Cytoplasm</location>
    </subcellularLocation>
</comment>
<evidence type="ECO:0000313" key="17">
    <source>
        <dbReference type="Proteomes" id="UP000176241"/>
    </source>
</evidence>
<gene>
    <name evidence="12" type="primary">cysS</name>
    <name evidence="16" type="ORF">A2731_01000</name>
</gene>
<comment type="subunit">
    <text evidence="3 12">Monomer.</text>
</comment>
<dbReference type="GO" id="GO:0004817">
    <property type="term" value="F:cysteine-tRNA ligase activity"/>
    <property type="evidence" value="ECO:0007669"/>
    <property type="project" value="UniProtKB-UniRule"/>
</dbReference>
<evidence type="ECO:0000256" key="1">
    <source>
        <dbReference type="ARBA" id="ARBA00004496"/>
    </source>
</evidence>
<accession>A0A1G1XZZ7</accession>
<evidence type="ECO:0000256" key="2">
    <source>
        <dbReference type="ARBA" id="ARBA00005594"/>
    </source>
</evidence>
<dbReference type="InterPro" id="IPR024909">
    <property type="entry name" value="Cys-tRNA/MSH_ligase"/>
</dbReference>
<evidence type="ECO:0000256" key="9">
    <source>
        <dbReference type="ARBA" id="ARBA00022840"/>
    </source>
</evidence>
<dbReference type="InterPro" id="IPR032678">
    <property type="entry name" value="tRNA-synt_1_cat_dom"/>
</dbReference>
<dbReference type="NCBIfam" id="TIGR00435">
    <property type="entry name" value="cysS"/>
    <property type="match status" value="1"/>
</dbReference>
<feature type="binding site" evidence="12">
    <location>
        <position position="30"/>
    </location>
    <ligand>
        <name>Zn(2+)</name>
        <dbReference type="ChEBI" id="CHEBI:29105"/>
    </ligand>
</feature>
<evidence type="ECO:0000256" key="4">
    <source>
        <dbReference type="ARBA" id="ARBA00022490"/>
    </source>
</evidence>
<dbReference type="CDD" id="cd00672">
    <property type="entry name" value="CysRS_core"/>
    <property type="match status" value="1"/>
</dbReference>
<feature type="binding site" evidence="12">
    <location>
        <position position="228"/>
    </location>
    <ligand>
        <name>Zn(2+)</name>
        <dbReference type="ChEBI" id="CHEBI:29105"/>
    </ligand>
</feature>
<dbReference type="STRING" id="1797533.A2731_01000"/>
<keyword evidence="6 12" id="KW-0479">Metal-binding</keyword>
<reference evidence="16 17" key="1">
    <citation type="journal article" date="2016" name="Nat. Commun.">
        <title>Thousands of microbial genomes shed light on interconnected biogeochemical processes in an aquifer system.</title>
        <authorList>
            <person name="Anantharaman K."/>
            <person name="Brown C.T."/>
            <person name="Hug L.A."/>
            <person name="Sharon I."/>
            <person name="Castelle C.J."/>
            <person name="Probst A.J."/>
            <person name="Thomas B.C."/>
            <person name="Singh A."/>
            <person name="Wilkins M.J."/>
            <person name="Karaoz U."/>
            <person name="Brodie E.L."/>
            <person name="Williams K.H."/>
            <person name="Hubbard S.S."/>
            <person name="Banfield J.F."/>
        </authorList>
    </citation>
    <scope>NUCLEOTIDE SEQUENCE [LARGE SCALE GENOMIC DNA]</scope>
</reference>
<dbReference type="AlphaFoldDB" id="A0A1G1XZZ7"/>
<evidence type="ECO:0000256" key="7">
    <source>
        <dbReference type="ARBA" id="ARBA00022741"/>
    </source>
</evidence>
<feature type="binding site" evidence="12">
    <location>
        <position position="253"/>
    </location>
    <ligand>
        <name>Zn(2+)</name>
        <dbReference type="ChEBI" id="CHEBI:29105"/>
    </ligand>
</feature>
<dbReference type="InterPro" id="IPR009080">
    <property type="entry name" value="tRNAsynth_Ia_anticodon-bd"/>
</dbReference>
<feature type="binding site" evidence="12">
    <location>
        <position position="288"/>
    </location>
    <ligand>
        <name>ATP</name>
        <dbReference type="ChEBI" id="CHEBI:30616"/>
    </ligand>
</feature>
<dbReference type="Pfam" id="PF09190">
    <property type="entry name" value="DALR_2"/>
    <property type="match status" value="1"/>
</dbReference>
<dbReference type="SUPFAM" id="SSF47323">
    <property type="entry name" value="Anticodon-binding domain of a subclass of class I aminoacyl-tRNA synthetases"/>
    <property type="match status" value="1"/>
</dbReference>
<sequence length="464" mass="53806">MAKIFLYNTLTHQKEEFKPIKKGRVGLYTCGPTVYDYAHIGNLRTYIFEDILKRVFLYNDYKEKHIENITDVGHLVSDADEGEDKMMKALRREGLEPSERSLLKLADKYTEAFKRDIKLLNILEPDKWTKATDHVKEMIELIKKIDKNGYTYETDDGVYFDTTKFKNYGELAALCNIELKAGIRVEMGSKKSLSDFALWIKAVGENKNHVMQWNSPWGKGFPGWHIECSAMSMKYLGEHFDIHCGGIDHIPVHHTNEIAQNEGATSKKSVNYWVHGEFLILDKGKMAKSAGTFITLQILIDEGFDPLAYRYLNLQTHYRQKLTFSFESLQSAQNALQNLWDIVADYDKPRIGCAEYEEKFLKAINDDLNMPKALAVVWDLIKDSELPTSAKKQTLLKFDWVLGLGLKEAKKEKIPLEITKLANQRQEARKNKDWQKADQIRQEIENKGYEIKDEQERFIIKKKK</sequence>
<organism evidence="16 17">
    <name type="scientific">Candidatus Buchananbacteria bacterium RIFCSPHIGHO2_01_FULL_39_8</name>
    <dbReference type="NCBI Taxonomy" id="1797533"/>
    <lineage>
        <taxon>Bacteria</taxon>
        <taxon>Candidatus Buchananiibacteriota</taxon>
    </lineage>
</organism>
<evidence type="ECO:0000256" key="3">
    <source>
        <dbReference type="ARBA" id="ARBA00011245"/>
    </source>
</evidence>
<dbReference type="HAMAP" id="MF_00041">
    <property type="entry name" value="Cys_tRNA_synth"/>
    <property type="match status" value="1"/>
</dbReference>
<keyword evidence="5 12" id="KW-0436">Ligase</keyword>
<protein>
    <recommendedName>
        <fullName evidence="12">Cysteine--tRNA ligase</fullName>
        <ecNumber evidence="12">6.1.1.16</ecNumber>
    </recommendedName>
    <alternativeName>
        <fullName evidence="12">Cysteinyl-tRNA synthetase</fullName>
        <shortName evidence="12">CysRS</shortName>
    </alternativeName>
</protein>